<sequence>MDSGNGLSEPVVPSPGAASMSLGGIVEGTPAPVNDTLGLDRPLSSDSGFNETAPILLPEVIFVILDHVFNSVPEIHTNNCCDVGSELHALPPGIFTFDPALDRCVQTLTWNDVVNLSLVNRTFRSYTLPHLFHKVGCTSGGVTSLYTRLESLLISPFGCNPSIRMVKSIKITHDSATSAPPVPPEGHLVMRMITSLTEIKVEAVDFSLPRFSMGVRQSESALHWWTAMPPFIVSLVRQAVHQGFESAELLRSLSFKGVVFDQHTLHALFSPTLKHLKVIHGCVGVVTRGMNSDELPLPWLVAPWTPQWKWSGWPLHDPALPYAIRELELDGADVFDCDFSYLFSDEMPFEVSFPFLEAVNIEDPQFNFMTTSHTPYTFHDFMARLIARAPNLRKLRLPAQACQELKFFRCLGVSRISNSFTTSARTMKILQA</sequence>
<name>A0A5C3L586_COPMA</name>
<evidence type="ECO:0000313" key="1">
    <source>
        <dbReference type="EMBL" id="TFK27296.1"/>
    </source>
</evidence>
<keyword evidence="2" id="KW-1185">Reference proteome</keyword>
<protein>
    <recommendedName>
        <fullName evidence="3">F-box domain-containing protein</fullName>
    </recommendedName>
</protein>
<gene>
    <name evidence="1" type="ORF">FA15DRAFT_220342</name>
</gene>
<evidence type="ECO:0008006" key="3">
    <source>
        <dbReference type="Google" id="ProtNLM"/>
    </source>
</evidence>
<accession>A0A5C3L586</accession>
<organism evidence="1 2">
    <name type="scientific">Coprinopsis marcescibilis</name>
    <name type="common">Agaric fungus</name>
    <name type="synonym">Psathyrella marcescibilis</name>
    <dbReference type="NCBI Taxonomy" id="230819"/>
    <lineage>
        <taxon>Eukaryota</taxon>
        <taxon>Fungi</taxon>
        <taxon>Dikarya</taxon>
        <taxon>Basidiomycota</taxon>
        <taxon>Agaricomycotina</taxon>
        <taxon>Agaricomycetes</taxon>
        <taxon>Agaricomycetidae</taxon>
        <taxon>Agaricales</taxon>
        <taxon>Agaricineae</taxon>
        <taxon>Psathyrellaceae</taxon>
        <taxon>Coprinopsis</taxon>
    </lineage>
</organism>
<reference evidence="1 2" key="1">
    <citation type="journal article" date="2019" name="Nat. Ecol. Evol.">
        <title>Megaphylogeny resolves global patterns of mushroom evolution.</title>
        <authorList>
            <person name="Varga T."/>
            <person name="Krizsan K."/>
            <person name="Foldi C."/>
            <person name="Dima B."/>
            <person name="Sanchez-Garcia M."/>
            <person name="Sanchez-Ramirez S."/>
            <person name="Szollosi G.J."/>
            <person name="Szarkandi J.G."/>
            <person name="Papp V."/>
            <person name="Albert L."/>
            <person name="Andreopoulos W."/>
            <person name="Angelini C."/>
            <person name="Antonin V."/>
            <person name="Barry K.W."/>
            <person name="Bougher N.L."/>
            <person name="Buchanan P."/>
            <person name="Buyck B."/>
            <person name="Bense V."/>
            <person name="Catcheside P."/>
            <person name="Chovatia M."/>
            <person name="Cooper J."/>
            <person name="Damon W."/>
            <person name="Desjardin D."/>
            <person name="Finy P."/>
            <person name="Geml J."/>
            <person name="Haridas S."/>
            <person name="Hughes K."/>
            <person name="Justo A."/>
            <person name="Karasinski D."/>
            <person name="Kautmanova I."/>
            <person name="Kiss B."/>
            <person name="Kocsube S."/>
            <person name="Kotiranta H."/>
            <person name="LaButti K.M."/>
            <person name="Lechner B.E."/>
            <person name="Liimatainen K."/>
            <person name="Lipzen A."/>
            <person name="Lukacs Z."/>
            <person name="Mihaltcheva S."/>
            <person name="Morgado L.N."/>
            <person name="Niskanen T."/>
            <person name="Noordeloos M.E."/>
            <person name="Ohm R.A."/>
            <person name="Ortiz-Santana B."/>
            <person name="Ovrebo C."/>
            <person name="Racz N."/>
            <person name="Riley R."/>
            <person name="Savchenko A."/>
            <person name="Shiryaev A."/>
            <person name="Soop K."/>
            <person name="Spirin V."/>
            <person name="Szebenyi C."/>
            <person name="Tomsovsky M."/>
            <person name="Tulloss R.E."/>
            <person name="Uehling J."/>
            <person name="Grigoriev I.V."/>
            <person name="Vagvolgyi C."/>
            <person name="Papp T."/>
            <person name="Martin F.M."/>
            <person name="Miettinen O."/>
            <person name="Hibbett D.S."/>
            <person name="Nagy L.G."/>
        </authorList>
    </citation>
    <scope>NUCLEOTIDE SEQUENCE [LARGE SCALE GENOMIC DNA]</scope>
    <source>
        <strain evidence="1 2">CBS 121175</strain>
    </source>
</reference>
<dbReference type="AlphaFoldDB" id="A0A5C3L586"/>
<evidence type="ECO:0000313" key="2">
    <source>
        <dbReference type="Proteomes" id="UP000307440"/>
    </source>
</evidence>
<proteinExistence type="predicted"/>
<dbReference type="EMBL" id="ML210166">
    <property type="protein sequence ID" value="TFK27296.1"/>
    <property type="molecule type" value="Genomic_DNA"/>
</dbReference>
<dbReference type="Proteomes" id="UP000307440">
    <property type="component" value="Unassembled WGS sequence"/>
</dbReference>
<dbReference type="OrthoDB" id="10678591at2759"/>